<dbReference type="InterPro" id="IPR018389">
    <property type="entry name" value="DctP_fam"/>
</dbReference>
<dbReference type="Pfam" id="PF03480">
    <property type="entry name" value="DctP"/>
    <property type="match status" value="1"/>
</dbReference>
<dbReference type="Gene3D" id="3.40.190.10">
    <property type="entry name" value="Periplasmic binding protein-like II"/>
    <property type="match status" value="1"/>
</dbReference>
<evidence type="ECO:0000256" key="1">
    <source>
        <dbReference type="ARBA" id="ARBA00022729"/>
    </source>
</evidence>
<dbReference type="GO" id="GO:0031317">
    <property type="term" value="C:tripartite ATP-independent periplasmic transporter complex"/>
    <property type="evidence" value="ECO:0007669"/>
    <property type="project" value="InterPro"/>
</dbReference>
<evidence type="ECO:0000256" key="4">
    <source>
        <dbReference type="SAM" id="SignalP"/>
    </source>
</evidence>
<reference evidence="6 7" key="1">
    <citation type="submission" date="2018-10" db="EMBL/GenBank/DDBJ databases">
        <title>Iterative Subtractive Binning of Freshwater Chronoseries Metagenomes Recovers Nearly Complete Genomes from over Four Hundred Novel Species.</title>
        <authorList>
            <person name="Rodriguez-R L.M."/>
            <person name="Tsementzi D."/>
            <person name="Luo C."/>
            <person name="Konstantinidis K.T."/>
        </authorList>
    </citation>
    <scope>NUCLEOTIDE SEQUENCE [LARGE SCALE GENOMIC DNA]</scope>
    <source>
        <strain evidence="6">WB7_2B_003</strain>
        <strain evidence="5">WB8_2A_004</strain>
    </source>
</reference>
<dbReference type="SUPFAM" id="SSF53850">
    <property type="entry name" value="Periplasmic binding protein-like II"/>
    <property type="match status" value="1"/>
</dbReference>
<dbReference type="PANTHER" id="PTHR33376">
    <property type="match status" value="1"/>
</dbReference>
<dbReference type="PANTHER" id="PTHR33376:SF5">
    <property type="entry name" value="EXTRACYTOPLASMIC SOLUTE RECEPTOR PROTEIN"/>
    <property type="match status" value="1"/>
</dbReference>
<evidence type="ECO:0000313" key="5">
    <source>
        <dbReference type="EMBL" id="NCU52846.1"/>
    </source>
</evidence>
<dbReference type="GO" id="GO:0046872">
    <property type="term" value="F:metal ion binding"/>
    <property type="evidence" value="ECO:0007669"/>
    <property type="project" value="UniProtKB-KW"/>
</dbReference>
<evidence type="ECO:0000313" key="6">
    <source>
        <dbReference type="EMBL" id="NCU62671.1"/>
    </source>
</evidence>
<dbReference type="AlphaFoldDB" id="A0A845SAA8"/>
<evidence type="ECO:0000256" key="2">
    <source>
        <dbReference type="PIRSR" id="PIRSR039026-1"/>
    </source>
</evidence>
<name>A0A845SAA8_9PROT</name>
<feature type="binding site" evidence="2">
    <location>
        <position position="163"/>
    </location>
    <ligand>
        <name>substrate</name>
    </ligand>
</feature>
<dbReference type="GO" id="GO:0055085">
    <property type="term" value="P:transmembrane transport"/>
    <property type="evidence" value="ECO:0007669"/>
    <property type="project" value="InterPro"/>
</dbReference>
<proteinExistence type="predicted"/>
<dbReference type="Proteomes" id="UP000572953">
    <property type="component" value="Unassembled WGS sequence"/>
</dbReference>
<gene>
    <name evidence="6" type="ORF">EBV78_01035</name>
    <name evidence="5" type="ORF">EBX74_00840</name>
</gene>
<feature type="binding site" evidence="2">
    <location>
        <position position="184"/>
    </location>
    <ligand>
        <name>substrate</name>
    </ligand>
</feature>
<feature type="chain" id="PRO_5032366035" evidence="4">
    <location>
        <begin position="31"/>
        <end position="370"/>
    </location>
</feature>
<keyword evidence="1 4" id="KW-0732">Signal</keyword>
<evidence type="ECO:0000256" key="3">
    <source>
        <dbReference type="PIRSR" id="PIRSR039026-2"/>
    </source>
</evidence>
<dbReference type="Proteomes" id="UP000747791">
    <property type="component" value="Unassembled WGS sequence"/>
</dbReference>
<dbReference type="PIRSF" id="PIRSF039026">
    <property type="entry name" value="SiaP"/>
    <property type="match status" value="1"/>
</dbReference>
<protein>
    <submittedName>
        <fullName evidence="6">TRAP transporter substrate-binding protein</fullName>
    </submittedName>
</protein>
<feature type="signal peptide" evidence="4">
    <location>
        <begin position="1"/>
        <end position="30"/>
    </location>
</feature>
<feature type="binding site" evidence="3">
    <location>
        <position position="247"/>
    </location>
    <ligand>
        <name>substrate</name>
    </ligand>
</feature>
<feature type="binding site" evidence="3">
    <location>
        <position position="221"/>
    </location>
    <ligand>
        <name>substrate</name>
    </ligand>
</feature>
<dbReference type="PROSITE" id="PS51318">
    <property type="entry name" value="TAT"/>
    <property type="match status" value="1"/>
</dbReference>
<sequence>MKKSKVSSRRKFIKGAVATTGLAVAATTLAAPAIAQSKTEAVMVSTWPKNLPGLDTGARRFAQRVEAITDGRIKINYYSAGERVGAFDVFDVVGKGDAQIYHGAEYYWTGKEKAFGYFCSVPMGLTYTEFNAWIRFAGGQQLWDELSGKFNIKPFMCGNTGVQMQGWFRKEINTPEDLKGLKMRIPGVGGQMMSKLGVSVVNVPGGQIYEQLMSGAIDATEWVGPWNDEALKFYEAAKFYYYPGVHEPGSMLSIGVNKSWLSNLSKTDQLLIETAATAENEIMMSEFNAKNGEALKRLVNNHGVQLRRVSDRIYDAFGKAAKEVDSENQASSDMGKRVVQSFHKARLELGAWNKIADQAYVAQRNRVLGI</sequence>
<evidence type="ECO:0000313" key="7">
    <source>
        <dbReference type="Proteomes" id="UP000572953"/>
    </source>
</evidence>
<dbReference type="EMBL" id="RGGN01000020">
    <property type="protein sequence ID" value="NCU62671.1"/>
    <property type="molecule type" value="Genomic_DNA"/>
</dbReference>
<dbReference type="InterPro" id="IPR038404">
    <property type="entry name" value="TRAP_DctP_sf"/>
</dbReference>
<dbReference type="InterPro" id="IPR026289">
    <property type="entry name" value="SBP_TakP-like"/>
</dbReference>
<comment type="caution">
    <text evidence="6">The sequence shown here is derived from an EMBL/GenBank/DDBJ whole genome shotgun (WGS) entry which is preliminary data.</text>
</comment>
<dbReference type="InterPro" id="IPR006311">
    <property type="entry name" value="TAT_signal"/>
</dbReference>
<feature type="binding site" evidence="3">
    <location>
        <position position="222"/>
    </location>
    <ligand>
        <name>Na(+)</name>
        <dbReference type="ChEBI" id="CHEBI:29101"/>
    </ligand>
</feature>
<dbReference type="Gene3D" id="3.40.190.170">
    <property type="entry name" value="Bacterial extracellular solute-binding protein, family 7"/>
    <property type="match status" value="1"/>
</dbReference>
<organism evidence="6 7">
    <name type="scientific">Candidatus Fonsibacter lacus</name>
    <dbReference type="NCBI Taxonomy" id="2576439"/>
    <lineage>
        <taxon>Bacteria</taxon>
        <taxon>Pseudomonadati</taxon>
        <taxon>Pseudomonadota</taxon>
        <taxon>Alphaproteobacteria</taxon>
        <taxon>Candidatus Pelagibacterales</taxon>
        <taxon>Candidatus Pelagibacterales incertae sedis</taxon>
        <taxon>Candidatus Fonsibacter</taxon>
    </lineage>
</organism>
<accession>A0A845SAA8</accession>
<dbReference type="CDD" id="cd13604">
    <property type="entry name" value="PBP2_TRAP_ketoacid_lactate_like"/>
    <property type="match status" value="1"/>
</dbReference>
<keyword evidence="3" id="KW-0479">Metal-binding</keyword>
<dbReference type="EMBL" id="RGOB01000010">
    <property type="protein sequence ID" value="NCU52846.1"/>
    <property type="molecule type" value="Genomic_DNA"/>
</dbReference>